<dbReference type="SUPFAM" id="SSF52540">
    <property type="entry name" value="P-loop containing nucleoside triphosphate hydrolases"/>
    <property type="match status" value="2"/>
</dbReference>
<sequence length="578" mass="67008">MFKNQRTIVKVSGLEKSFHLRKVLQNLHFEIKNGDRIGLVGYNGTGKTTLANIIFGKITPDNGLIEKSRDLRMGYLSQSIDYEVSHFQQSIAEVEEHELFQHASSLGLNKVFDWSEDRLTHLSGGEKLKLALSMVWATKPDFLILDEPTNHLDFTGINWLVSELEKFHGPVLIISHDRHFLDKTVNRIFELEESRIQFFNGNYSDYRIEKEQRIANQRHQYQVQQRQIEKIETQMVQLKSWSEKAHRDSTKQGSASERRQIGFKEYHRVKAKKLDNQVKSKMKRLQNELNKHKLEKPNEEAAVRFQFDSHGKRGKRIIEAKKLTKMFDDRILFQDSPFYINHGDRIGLLGENGCGKTTLIKMILGDDLSFVGELWKSDSVKIAYLSQDVADLSADKTAIEALGFTDRESILKARTLLANLGLKEQLITKPIGTLSLGERTRVKLVDMLMKEYDVLILDEPTNHLDLPSREQLEQTLSEFTGTIITVSHDHYFLNKLCDRLLVFENQQIKRFEMKPQEYLNKDVKSGDRSEEAMLIIENKIALILGELSLIDQNNPKYYRLDEEFNELLKQKRNLKGKS</sequence>
<keyword evidence="7" id="KW-1185">Reference proteome</keyword>
<dbReference type="NCBIfam" id="NF000355">
    <property type="entry name" value="ribo_prot_ABC_F"/>
    <property type="match status" value="1"/>
</dbReference>
<gene>
    <name evidence="6" type="ORF">BAVI_03309</name>
</gene>
<keyword evidence="3" id="KW-0067">ATP-binding</keyword>
<dbReference type="Proteomes" id="UP000018877">
    <property type="component" value="Unassembled WGS sequence"/>
</dbReference>
<dbReference type="PANTHER" id="PTHR19211:SF100">
    <property type="entry name" value="RIBOSOME PROTECTION PROTEIN VMLR"/>
    <property type="match status" value="1"/>
</dbReference>
<evidence type="ECO:0000313" key="7">
    <source>
        <dbReference type="Proteomes" id="UP000018877"/>
    </source>
</evidence>
<dbReference type="InterPro" id="IPR027417">
    <property type="entry name" value="P-loop_NTPase"/>
</dbReference>
<evidence type="ECO:0000259" key="5">
    <source>
        <dbReference type="PROSITE" id="PS50893"/>
    </source>
</evidence>
<dbReference type="PROSITE" id="PS00211">
    <property type="entry name" value="ABC_TRANSPORTER_1"/>
    <property type="match status" value="1"/>
</dbReference>
<dbReference type="Gene3D" id="3.40.50.300">
    <property type="entry name" value="P-loop containing nucleotide triphosphate hydrolases"/>
    <property type="match status" value="2"/>
</dbReference>
<dbReference type="SMART" id="SM00382">
    <property type="entry name" value="AAA"/>
    <property type="match status" value="2"/>
</dbReference>
<keyword evidence="4" id="KW-0175">Coiled coil</keyword>
<organism evidence="6 7">
    <name type="scientific">Neobacillus vireti LMG 21834</name>
    <dbReference type="NCBI Taxonomy" id="1131730"/>
    <lineage>
        <taxon>Bacteria</taxon>
        <taxon>Bacillati</taxon>
        <taxon>Bacillota</taxon>
        <taxon>Bacilli</taxon>
        <taxon>Bacillales</taxon>
        <taxon>Bacillaceae</taxon>
        <taxon>Neobacillus</taxon>
    </lineage>
</organism>
<comment type="caution">
    <text evidence="6">The sequence shown here is derived from an EMBL/GenBank/DDBJ whole genome shotgun (WGS) entry which is preliminary data.</text>
</comment>
<dbReference type="InterPro" id="IPR003593">
    <property type="entry name" value="AAA+_ATPase"/>
</dbReference>
<accession>A0AB94ITE9</accession>
<dbReference type="InterPro" id="IPR050611">
    <property type="entry name" value="ABCF"/>
</dbReference>
<dbReference type="AlphaFoldDB" id="A0AB94ITE9"/>
<keyword evidence="2" id="KW-0547">Nucleotide-binding</keyword>
<feature type="domain" description="ABC transporter" evidence="5">
    <location>
        <begin position="318"/>
        <end position="530"/>
    </location>
</feature>
<evidence type="ECO:0000256" key="4">
    <source>
        <dbReference type="SAM" id="Coils"/>
    </source>
</evidence>
<name>A0AB94ITE9_9BACI</name>
<evidence type="ECO:0000313" key="6">
    <source>
        <dbReference type="EMBL" id="ETI70277.1"/>
    </source>
</evidence>
<feature type="coiled-coil region" evidence="4">
    <location>
        <begin position="271"/>
        <end position="302"/>
    </location>
</feature>
<dbReference type="PROSITE" id="PS50893">
    <property type="entry name" value="ABC_TRANSPORTER_2"/>
    <property type="match status" value="2"/>
</dbReference>
<evidence type="ECO:0000256" key="3">
    <source>
        <dbReference type="ARBA" id="ARBA00022840"/>
    </source>
</evidence>
<dbReference type="PANTHER" id="PTHR19211">
    <property type="entry name" value="ATP-BINDING TRANSPORT PROTEIN-RELATED"/>
    <property type="match status" value="1"/>
</dbReference>
<dbReference type="GO" id="GO:0005524">
    <property type="term" value="F:ATP binding"/>
    <property type="evidence" value="ECO:0007669"/>
    <property type="project" value="UniProtKB-KW"/>
</dbReference>
<feature type="domain" description="ABC transporter" evidence="5">
    <location>
        <begin position="9"/>
        <end position="218"/>
    </location>
</feature>
<proteinExistence type="predicted"/>
<dbReference type="InterPro" id="IPR017871">
    <property type="entry name" value="ABC_transporter-like_CS"/>
</dbReference>
<keyword evidence="1" id="KW-0677">Repeat</keyword>
<evidence type="ECO:0000256" key="2">
    <source>
        <dbReference type="ARBA" id="ARBA00022741"/>
    </source>
</evidence>
<dbReference type="Pfam" id="PF00005">
    <property type="entry name" value="ABC_tran"/>
    <property type="match status" value="2"/>
</dbReference>
<dbReference type="RefSeq" id="WP_024026878.1">
    <property type="nucleotide sequence ID" value="NZ_ALAN01000023.1"/>
</dbReference>
<dbReference type="CDD" id="cd03221">
    <property type="entry name" value="ABCF_EF-3"/>
    <property type="match status" value="2"/>
</dbReference>
<dbReference type="EMBL" id="ALAN01000023">
    <property type="protein sequence ID" value="ETI70277.1"/>
    <property type="molecule type" value="Genomic_DNA"/>
</dbReference>
<dbReference type="GO" id="GO:0016887">
    <property type="term" value="F:ATP hydrolysis activity"/>
    <property type="evidence" value="ECO:0007669"/>
    <property type="project" value="InterPro"/>
</dbReference>
<dbReference type="InterPro" id="IPR003439">
    <property type="entry name" value="ABC_transporter-like_ATP-bd"/>
</dbReference>
<evidence type="ECO:0000256" key="1">
    <source>
        <dbReference type="ARBA" id="ARBA00022737"/>
    </source>
</evidence>
<protein>
    <submittedName>
        <fullName evidence="6">ExpZ</fullName>
    </submittedName>
</protein>
<reference evidence="6 7" key="1">
    <citation type="journal article" date="2014" name="Environ. Microbiol.">
        <title>The nitrate-ammonifying and nosZ-carrying bacterium Bacillus vireti is a potent source and sink for nitric and nitrous oxide under high nitrate conditions.</title>
        <authorList>
            <person name="Mania D."/>
            <person name="Heylen K."/>
            <person name="van Spanning R.J."/>
            <person name="Frostegard A."/>
        </authorList>
    </citation>
    <scope>NUCLEOTIDE SEQUENCE [LARGE SCALE GENOMIC DNA]</scope>
    <source>
        <strain evidence="6 7">LMG 21834</strain>
    </source>
</reference>